<evidence type="ECO:0000256" key="8">
    <source>
        <dbReference type="PROSITE-ProRule" id="PRU00042"/>
    </source>
</evidence>
<name>A0A7R9BSK2_9CRUS</name>
<dbReference type="InterPro" id="IPR036236">
    <property type="entry name" value="Znf_C2H2_sf"/>
</dbReference>
<protein>
    <recommendedName>
        <fullName evidence="10">C2H2-type domain-containing protein</fullName>
    </recommendedName>
</protein>
<dbReference type="GO" id="GO:0008270">
    <property type="term" value="F:zinc ion binding"/>
    <property type="evidence" value="ECO:0007669"/>
    <property type="project" value="UniProtKB-KW"/>
</dbReference>
<evidence type="ECO:0000313" key="11">
    <source>
        <dbReference type="EMBL" id="CAD7279429.1"/>
    </source>
</evidence>
<evidence type="ECO:0000256" key="1">
    <source>
        <dbReference type="ARBA" id="ARBA00004123"/>
    </source>
</evidence>
<dbReference type="PROSITE" id="PS50157">
    <property type="entry name" value="ZINC_FINGER_C2H2_2"/>
    <property type="match status" value="3"/>
</dbReference>
<evidence type="ECO:0000256" key="5">
    <source>
        <dbReference type="ARBA" id="ARBA00022833"/>
    </source>
</evidence>
<keyword evidence="5" id="KW-0862">Zinc</keyword>
<dbReference type="PANTHER" id="PTHR24388">
    <property type="entry name" value="ZINC FINGER PROTEIN"/>
    <property type="match status" value="1"/>
</dbReference>
<evidence type="ECO:0000259" key="10">
    <source>
        <dbReference type="PROSITE" id="PS50157"/>
    </source>
</evidence>
<reference evidence="11" key="1">
    <citation type="submission" date="2020-11" db="EMBL/GenBank/DDBJ databases">
        <authorList>
            <person name="Tran Van P."/>
        </authorList>
    </citation>
    <scope>NUCLEOTIDE SEQUENCE</scope>
</reference>
<proteinExistence type="inferred from homology"/>
<dbReference type="FunFam" id="3.30.160.60:FF:002343">
    <property type="entry name" value="Zinc finger protein 33A"/>
    <property type="match status" value="1"/>
</dbReference>
<feature type="domain" description="C2H2-type" evidence="10">
    <location>
        <begin position="17"/>
        <end position="44"/>
    </location>
</feature>
<evidence type="ECO:0000256" key="3">
    <source>
        <dbReference type="ARBA" id="ARBA00022737"/>
    </source>
</evidence>
<evidence type="ECO:0000256" key="4">
    <source>
        <dbReference type="ARBA" id="ARBA00022771"/>
    </source>
</evidence>
<accession>A0A7R9BSK2</accession>
<dbReference type="EMBL" id="CAJPEX010001639">
    <property type="protein sequence ID" value="CAG0919581.1"/>
    <property type="molecule type" value="Genomic_DNA"/>
</dbReference>
<dbReference type="OrthoDB" id="6330646at2759"/>
<dbReference type="SMART" id="SM00355">
    <property type="entry name" value="ZnF_C2H2"/>
    <property type="match status" value="3"/>
</dbReference>
<evidence type="ECO:0000256" key="6">
    <source>
        <dbReference type="ARBA" id="ARBA00023242"/>
    </source>
</evidence>
<evidence type="ECO:0000256" key="2">
    <source>
        <dbReference type="ARBA" id="ARBA00022723"/>
    </source>
</evidence>
<gene>
    <name evidence="11" type="ORF">NMOB1V02_LOCUS7102</name>
</gene>
<dbReference type="SUPFAM" id="SSF57667">
    <property type="entry name" value="beta-beta-alpha zinc fingers"/>
    <property type="match status" value="2"/>
</dbReference>
<dbReference type="Proteomes" id="UP000678499">
    <property type="component" value="Unassembled WGS sequence"/>
</dbReference>
<keyword evidence="12" id="KW-1185">Reference proteome</keyword>
<organism evidence="11">
    <name type="scientific">Notodromas monacha</name>
    <dbReference type="NCBI Taxonomy" id="399045"/>
    <lineage>
        <taxon>Eukaryota</taxon>
        <taxon>Metazoa</taxon>
        <taxon>Ecdysozoa</taxon>
        <taxon>Arthropoda</taxon>
        <taxon>Crustacea</taxon>
        <taxon>Oligostraca</taxon>
        <taxon>Ostracoda</taxon>
        <taxon>Podocopa</taxon>
        <taxon>Podocopida</taxon>
        <taxon>Cypridocopina</taxon>
        <taxon>Cypridoidea</taxon>
        <taxon>Cyprididae</taxon>
        <taxon>Notodromas</taxon>
    </lineage>
</organism>
<dbReference type="Gene3D" id="3.30.160.60">
    <property type="entry name" value="Classic Zinc Finger"/>
    <property type="match status" value="2"/>
</dbReference>
<evidence type="ECO:0000256" key="7">
    <source>
        <dbReference type="ARBA" id="ARBA00037948"/>
    </source>
</evidence>
<dbReference type="InterPro" id="IPR050527">
    <property type="entry name" value="Snail/Krueppel_Znf"/>
</dbReference>
<feature type="region of interest" description="Disordered" evidence="9">
    <location>
        <begin position="115"/>
        <end position="140"/>
    </location>
</feature>
<keyword evidence="3" id="KW-0677">Repeat</keyword>
<dbReference type="EMBL" id="OA883676">
    <property type="protein sequence ID" value="CAD7279429.1"/>
    <property type="molecule type" value="Genomic_DNA"/>
</dbReference>
<dbReference type="PROSITE" id="PS00028">
    <property type="entry name" value="ZINC_FINGER_C2H2_1"/>
    <property type="match status" value="3"/>
</dbReference>
<dbReference type="GO" id="GO:0000978">
    <property type="term" value="F:RNA polymerase II cis-regulatory region sequence-specific DNA binding"/>
    <property type="evidence" value="ECO:0007669"/>
    <property type="project" value="TreeGrafter"/>
</dbReference>
<keyword evidence="6" id="KW-0539">Nucleus</keyword>
<evidence type="ECO:0000256" key="9">
    <source>
        <dbReference type="SAM" id="MobiDB-lite"/>
    </source>
</evidence>
<dbReference type="PANTHER" id="PTHR24388:SF54">
    <property type="entry name" value="PROTEIN ESCARGOT"/>
    <property type="match status" value="1"/>
</dbReference>
<sequence length="266" mass="29626">MPRLKAKADPLPSSGKRFCGICGKVFEERKRLLRHVAVHDETRVRKFECHMCELKFFEQCHLDNHLRTHTGERPFRCPDCGKSYTQFSALNRHRRNAHASPVVVLQLPTQEWNEVRSQKSGGASVTLGKKKRKNARRKSEIRELGSTKRLTGQQEQHVVTTSASTMTILTMRDVLAMNGGNLDLGAGCNGVTANASSTTLAAMFGMTDNTLSSIVGVSEECLLGDVDGDRRVEDLVFPVDDEDYDLDDMKDLKDDGVDPCCPTLFP</sequence>
<keyword evidence="2" id="KW-0479">Metal-binding</keyword>
<dbReference type="AlphaFoldDB" id="A0A7R9BSK2"/>
<dbReference type="GO" id="GO:0005634">
    <property type="term" value="C:nucleus"/>
    <property type="evidence" value="ECO:0007669"/>
    <property type="project" value="UniProtKB-SubCell"/>
</dbReference>
<dbReference type="Pfam" id="PF00096">
    <property type="entry name" value="zf-C2H2"/>
    <property type="match status" value="1"/>
</dbReference>
<comment type="subcellular location">
    <subcellularLocation>
        <location evidence="1">Nucleus</location>
    </subcellularLocation>
</comment>
<keyword evidence="4 8" id="KW-0863">Zinc-finger</keyword>
<feature type="domain" description="C2H2-type" evidence="10">
    <location>
        <begin position="75"/>
        <end position="103"/>
    </location>
</feature>
<feature type="domain" description="C2H2-type" evidence="10">
    <location>
        <begin position="47"/>
        <end position="74"/>
    </location>
</feature>
<evidence type="ECO:0000313" key="12">
    <source>
        <dbReference type="Proteomes" id="UP000678499"/>
    </source>
</evidence>
<dbReference type="InterPro" id="IPR013087">
    <property type="entry name" value="Znf_C2H2_type"/>
</dbReference>
<dbReference type="GO" id="GO:0000981">
    <property type="term" value="F:DNA-binding transcription factor activity, RNA polymerase II-specific"/>
    <property type="evidence" value="ECO:0007669"/>
    <property type="project" value="TreeGrafter"/>
</dbReference>
<comment type="similarity">
    <text evidence="7">Belongs to the snail C2H2-type zinc-finger protein family.</text>
</comment>